<dbReference type="GO" id="GO:0004222">
    <property type="term" value="F:metalloendopeptidase activity"/>
    <property type="evidence" value="ECO:0007669"/>
    <property type="project" value="TreeGrafter"/>
</dbReference>
<evidence type="ECO:0000256" key="4">
    <source>
        <dbReference type="ARBA" id="ARBA00022737"/>
    </source>
</evidence>
<dbReference type="PANTHER" id="PTHR13723:SF281">
    <property type="entry name" value="PAPILIN"/>
    <property type="match status" value="1"/>
</dbReference>
<dbReference type="GO" id="GO:0004867">
    <property type="term" value="F:serine-type endopeptidase inhibitor activity"/>
    <property type="evidence" value="ECO:0007669"/>
    <property type="project" value="InterPro"/>
</dbReference>
<reference evidence="8 9" key="1">
    <citation type="journal article" date="2021" name="Sci. Rep.">
        <title>Chromosome anchoring in Senegalese sole (Solea senegalensis) reveals sex-associated markers and genome rearrangements in flatfish.</title>
        <authorList>
            <person name="Guerrero-Cozar I."/>
            <person name="Gomez-Garrido J."/>
            <person name="Berbel C."/>
            <person name="Martinez-Blanch J.F."/>
            <person name="Alioto T."/>
            <person name="Claros M.G."/>
            <person name="Gagnaire P.A."/>
            <person name="Manchado M."/>
        </authorList>
    </citation>
    <scope>NUCLEOTIDE SEQUENCE [LARGE SCALE GENOMIC DNA]</scope>
    <source>
        <strain evidence="8">Sse05_10M</strain>
    </source>
</reference>
<feature type="chain" id="PRO_5043383728" evidence="6">
    <location>
        <begin position="22"/>
        <end position="570"/>
    </location>
</feature>
<dbReference type="Proteomes" id="UP000693946">
    <property type="component" value="Linkage Group LG17"/>
</dbReference>
<dbReference type="PANTHER" id="PTHR13723">
    <property type="entry name" value="ADAMTS A DISINTEGRIN AND METALLOPROTEASE WITH THROMBOSPONDIN MOTIFS PROTEASE"/>
    <property type="match status" value="1"/>
</dbReference>
<dbReference type="Pfam" id="PF19030">
    <property type="entry name" value="TSP1_ADAMTS"/>
    <property type="match status" value="3"/>
</dbReference>
<name>A0AAV6RTR0_SOLSE</name>
<proteinExistence type="predicted"/>
<gene>
    <name evidence="8" type="ORF">JOB18_026783</name>
</gene>
<comment type="subcellular location">
    <subcellularLocation>
        <location evidence="1">Secreted</location>
    </subcellularLocation>
</comment>
<dbReference type="EMBL" id="JAGKHQ010000009">
    <property type="protein sequence ID" value="KAG7508867.1"/>
    <property type="molecule type" value="Genomic_DNA"/>
</dbReference>
<dbReference type="FunFam" id="2.20.100.10:FF:000005">
    <property type="entry name" value="ADAM metallopeptidase with thrombospondin type 1 motif 9"/>
    <property type="match status" value="3"/>
</dbReference>
<evidence type="ECO:0000256" key="1">
    <source>
        <dbReference type="ARBA" id="ARBA00004613"/>
    </source>
</evidence>
<evidence type="ECO:0000256" key="5">
    <source>
        <dbReference type="ARBA" id="ARBA00023157"/>
    </source>
</evidence>
<feature type="signal peptide" evidence="6">
    <location>
        <begin position="1"/>
        <end position="21"/>
    </location>
</feature>
<dbReference type="Pfam" id="PF00014">
    <property type="entry name" value="Kunitz_BPTI"/>
    <property type="match status" value="1"/>
</dbReference>
<protein>
    <submittedName>
        <fullName evidence="8">Papilin-like isoform X1</fullName>
    </submittedName>
</protein>
<keyword evidence="2" id="KW-0964">Secreted</keyword>
<evidence type="ECO:0000256" key="6">
    <source>
        <dbReference type="SAM" id="SignalP"/>
    </source>
</evidence>
<dbReference type="GO" id="GO:0031012">
    <property type="term" value="C:extracellular matrix"/>
    <property type="evidence" value="ECO:0007669"/>
    <property type="project" value="TreeGrafter"/>
</dbReference>
<dbReference type="SMART" id="SM00131">
    <property type="entry name" value="KU"/>
    <property type="match status" value="1"/>
</dbReference>
<dbReference type="GO" id="GO:0030198">
    <property type="term" value="P:extracellular matrix organization"/>
    <property type="evidence" value="ECO:0007669"/>
    <property type="project" value="TreeGrafter"/>
</dbReference>
<dbReference type="InterPro" id="IPR002223">
    <property type="entry name" value="Kunitz_BPTI"/>
</dbReference>
<dbReference type="Pfam" id="PF00090">
    <property type="entry name" value="TSP_1"/>
    <property type="match status" value="1"/>
</dbReference>
<keyword evidence="3 6" id="KW-0732">Signal</keyword>
<keyword evidence="9" id="KW-1185">Reference proteome</keyword>
<dbReference type="GO" id="GO:0005576">
    <property type="term" value="C:extracellular region"/>
    <property type="evidence" value="ECO:0007669"/>
    <property type="project" value="UniProtKB-SubCell"/>
</dbReference>
<evidence type="ECO:0000313" key="8">
    <source>
        <dbReference type="EMBL" id="KAG7508867.1"/>
    </source>
</evidence>
<evidence type="ECO:0000256" key="3">
    <source>
        <dbReference type="ARBA" id="ARBA00022729"/>
    </source>
</evidence>
<dbReference type="AlphaFoldDB" id="A0AAV6RTR0"/>
<dbReference type="GO" id="GO:0006508">
    <property type="term" value="P:proteolysis"/>
    <property type="evidence" value="ECO:0007669"/>
    <property type="project" value="TreeGrafter"/>
</dbReference>
<keyword evidence="5" id="KW-1015">Disulfide bond</keyword>
<dbReference type="FunFam" id="4.10.410.10:FF:000020">
    <property type="entry name" value="Collagen, type VI, alpha 3"/>
    <property type="match status" value="1"/>
</dbReference>
<organism evidence="8 9">
    <name type="scientific">Solea senegalensis</name>
    <name type="common">Senegalese sole</name>
    <dbReference type="NCBI Taxonomy" id="28829"/>
    <lineage>
        <taxon>Eukaryota</taxon>
        <taxon>Metazoa</taxon>
        <taxon>Chordata</taxon>
        <taxon>Craniata</taxon>
        <taxon>Vertebrata</taxon>
        <taxon>Euteleostomi</taxon>
        <taxon>Actinopterygii</taxon>
        <taxon>Neopterygii</taxon>
        <taxon>Teleostei</taxon>
        <taxon>Neoteleostei</taxon>
        <taxon>Acanthomorphata</taxon>
        <taxon>Carangaria</taxon>
        <taxon>Pleuronectiformes</taxon>
        <taxon>Pleuronectoidei</taxon>
        <taxon>Soleidae</taxon>
        <taxon>Solea</taxon>
    </lineage>
</organism>
<dbReference type="InterPro" id="IPR050439">
    <property type="entry name" value="ADAMTS_ADAMTS-like"/>
</dbReference>
<evidence type="ECO:0000313" key="9">
    <source>
        <dbReference type="Proteomes" id="UP000693946"/>
    </source>
</evidence>
<evidence type="ECO:0000256" key="2">
    <source>
        <dbReference type="ARBA" id="ARBA00022525"/>
    </source>
</evidence>
<accession>A0AAV6RTR0</accession>
<dbReference type="SMART" id="SM00209">
    <property type="entry name" value="TSP1"/>
    <property type="match status" value="4"/>
</dbReference>
<sequence>MNILLVLGLLQLLAIPALTLTRTSRDYWGEFGAYGSCSRTCGTGVAKRTRKCITSRTDGGHNCIGSPNSFQTCNTQECPVGSMDFREEQCSHFDRFDFQGIYYSWVPYHGASNPCELNCLPREENFFYRQSPAVIDGTPCYGGGRTDICVEGICRLLTHEEFMGLDEDVTDLPSAGSVAPEPSETHTYVYKTGVFGECSANCSGGMQHRSVECWLQDPVNPHVVEETHCISQHLQRPHSQQACNMHPCAAEYSVSSYSVCSVTCGEGVKAREVICVGPGLEHLDDHACSGLERPPTVKACRRPACYTHITWHVTEYGLCTRSCGGGVRERRVNCFDTDLNPYPETQCGLDSRPVSVEECNTQACHGAQMVPSVQDPRPHASIIRGYVPHVTEEPSASGPQTSDAYDPHSPVNVPQCGHSFYGCCPDGLTSATGPENEGCPHDDYDCVHTRYGCCSDEVTPAQGFGRAGCPEYQTAEVHSPPSVTPPTGDVCSLPRDEGPCDTWVARVYYDLATGKCVDFWYGSCHGNANNFASLEICHMECGHVAMEPRLPPRRAMPRRGSLMGALRARA</sequence>
<comment type="caution">
    <text evidence="8">The sequence shown here is derived from an EMBL/GenBank/DDBJ whole genome shotgun (WGS) entry which is preliminary data.</text>
</comment>
<feature type="domain" description="BPTI/Kunitz inhibitor" evidence="7">
    <location>
        <begin position="491"/>
        <end position="541"/>
    </location>
</feature>
<dbReference type="PROSITE" id="PS50279">
    <property type="entry name" value="BPTI_KUNITZ_2"/>
    <property type="match status" value="1"/>
</dbReference>
<dbReference type="InterPro" id="IPR000884">
    <property type="entry name" value="TSP1_rpt"/>
</dbReference>
<keyword evidence="4" id="KW-0677">Repeat</keyword>
<evidence type="ECO:0000259" key="7">
    <source>
        <dbReference type="PROSITE" id="PS50279"/>
    </source>
</evidence>
<dbReference type="PROSITE" id="PS50092">
    <property type="entry name" value="TSP1"/>
    <property type="match status" value="4"/>
</dbReference>